<organism evidence="4">
    <name type="scientific">uncultured marine group II/III euryarchaeote SAT1000_36_D10</name>
    <dbReference type="NCBI Taxonomy" id="1456578"/>
    <lineage>
        <taxon>Archaea</taxon>
        <taxon>Methanobacteriati</taxon>
        <taxon>Methanobacteriota</taxon>
        <taxon>environmental samples</taxon>
    </lineage>
</organism>
<dbReference type="AlphaFoldDB" id="A0A075I7L7"/>
<evidence type="ECO:0000313" key="4">
    <source>
        <dbReference type="EMBL" id="AIF24666.1"/>
    </source>
</evidence>
<dbReference type="PANTHER" id="PTHR40705">
    <property type="entry name" value="TRNA(ILE2) 2-AGMATINYLCYTIDINE SYNTHETASE TIAS"/>
    <property type="match status" value="1"/>
</dbReference>
<dbReference type="EMBL" id="KF901268">
    <property type="protein sequence ID" value="AIF24666.1"/>
    <property type="molecule type" value="Genomic_DNA"/>
</dbReference>
<dbReference type="Gene3D" id="2.40.50.1010">
    <property type="match status" value="1"/>
</dbReference>
<evidence type="ECO:0000259" key="2">
    <source>
        <dbReference type="Pfam" id="PF08489"/>
    </source>
</evidence>
<evidence type="ECO:0000259" key="3">
    <source>
        <dbReference type="Pfam" id="PF22641"/>
    </source>
</evidence>
<dbReference type="InterPro" id="IPR053870">
    <property type="entry name" value="TiaS-like_TCKD"/>
</dbReference>
<dbReference type="Pfam" id="PF22641">
    <property type="entry name" value="TiaS_TCKD"/>
    <property type="match status" value="1"/>
</dbReference>
<dbReference type="Pfam" id="PF08489">
    <property type="entry name" value="TiaS_FLD"/>
    <property type="match status" value="1"/>
</dbReference>
<feature type="region of interest" description="Disordered" evidence="1">
    <location>
        <begin position="401"/>
        <end position="421"/>
    </location>
</feature>
<dbReference type="Gene3D" id="3.90.600.20">
    <property type="match status" value="1"/>
</dbReference>
<dbReference type="Gene3D" id="3.30.70.2200">
    <property type="match status" value="1"/>
</dbReference>
<feature type="domain" description="TiaS FLD" evidence="2">
    <location>
        <begin position="154"/>
        <end position="268"/>
    </location>
</feature>
<proteinExistence type="predicted"/>
<feature type="domain" description="TiaS-like TCKD" evidence="3">
    <location>
        <begin position="12"/>
        <end position="143"/>
    </location>
</feature>
<reference evidence="4" key="1">
    <citation type="journal article" date="2014" name="Genome Biol. Evol.">
        <title>Pangenome evidence for extensive interdomain horizontal transfer affecting lineage core and shell genes in uncultured planktonic thaumarchaeota and euryarchaeota.</title>
        <authorList>
            <person name="Deschamps P."/>
            <person name="Zivanovic Y."/>
            <person name="Moreira D."/>
            <person name="Rodriguez-Valera F."/>
            <person name="Lopez-Garcia P."/>
        </authorList>
    </citation>
    <scope>NUCLEOTIDE SEQUENCE</scope>
</reference>
<dbReference type="InterPro" id="IPR013696">
    <property type="entry name" value="TiaS_FLD"/>
</dbReference>
<accession>A0A075I7L7</accession>
<name>A0A075I7L7_9EURY</name>
<evidence type="ECO:0000256" key="1">
    <source>
        <dbReference type="SAM" id="MobiDB-lite"/>
    </source>
</evidence>
<sequence length="421" mass="47237">MSSEVDVRIIRIGLDDTDHPKSGCTTESFDDLLLSLDSQVSGFKLIERRLVRLWPFAARRTRGNGALSAIIQIPSGQRDLFDSVCQKWFEGLLRETAVFPSSPVSAAPVLLISERDLPEEWYWSAVREHVELEPRLREIHSHSCVMHTGDESWGAVGASAAMAWQPNEHSTWELISWRDKSMIGKSRMVSSRVVREMEKQHPETFVNRDPTADRGLIAPRTPCPVLYGIRGSTARCVEDAHRWLQSRTDVEQSLRWAVHRTNQLSDDHVRGVSLGTVITLPMETKGAHSHISVFSEGVKADLVAFSEGGPVNKLFRRLVVGDRIAWVGLNSPDGSVHLERLAMVDCVPRVVSRPSCCGRTMRSAGAGQTLRCQFCGSNAERTWVSQDLYLGDIDMVDHWSEPHPSNRRHLARPLQLSTPKR</sequence>
<protein>
    <submittedName>
        <fullName evidence="4">tRNA(Ile2) 2-agmatinylcytidine synthetase</fullName>
    </submittedName>
</protein>
<dbReference type="PANTHER" id="PTHR40705:SF2">
    <property type="entry name" value="DUF1743 DOMAIN-CONTAINING PROTEIN"/>
    <property type="match status" value="1"/>
</dbReference>